<name>A0A5C8ENQ5_9SPIR</name>
<comment type="caution">
    <text evidence="1">The sequence shown here is derived from an EMBL/GenBank/DDBJ whole genome shotgun (WGS) entry which is preliminary data.</text>
</comment>
<dbReference type="RefSeq" id="WP_147770078.1">
    <property type="nucleotide sequence ID" value="NZ_SAYB01000001.1"/>
</dbReference>
<reference evidence="1 2" key="1">
    <citation type="journal article" date="1992" name="Lakartidningen">
        <title>[Penicillin V and not amoxicillin is the first choice preparation in acute otitis].</title>
        <authorList>
            <person name="Kamme C."/>
            <person name="Lundgren K."/>
            <person name="Prellner K."/>
        </authorList>
    </citation>
    <scope>NUCLEOTIDE SEQUENCE [LARGE SCALE GENOMIC DNA]</scope>
    <source>
        <strain evidence="1 2">PC4580III</strain>
    </source>
</reference>
<evidence type="ECO:0000313" key="2">
    <source>
        <dbReference type="Proteomes" id="UP000322814"/>
    </source>
</evidence>
<dbReference type="Proteomes" id="UP000322814">
    <property type="component" value="Unassembled WGS sequence"/>
</dbReference>
<organism evidence="1 2">
    <name type="scientific">Brachyspira aalborgi</name>
    <dbReference type="NCBI Taxonomy" id="29522"/>
    <lineage>
        <taxon>Bacteria</taxon>
        <taxon>Pseudomonadati</taxon>
        <taxon>Spirochaetota</taxon>
        <taxon>Spirochaetia</taxon>
        <taxon>Brachyspirales</taxon>
        <taxon>Brachyspiraceae</taxon>
        <taxon>Brachyspira</taxon>
    </lineage>
</organism>
<dbReference type="EMBL" id="SAYB01000001">
    <property type="protein sequence ID" value="TXJ39475.1"/>
    <property type="molecule type" value="Genomic_DNA"/>
</dbReference>
<proteinExistence type="predicted"/>
<sequence length="162" mass="18814">MRKHIYILIALVVIVSVYTVACKNRPTASSNFAMELEEDKITNTVTPNTNEVKPNVEQEKYDKEYLKQFAGTYWTPANHRYGEGFAERRIEYRFKIIINPDGTAALYKGNNRYQHLYILNGGDKNGQKAVWAEWALHYGTFSKDVIHLTLQGWHYPIVLSRE</sequence>
<evidence type="ECO:0000313" key="1">
    <source>
        <dbReference type="EMBL" id="TXJ39475.1"/>
    </source>
</evidence>
<accession>A0A5C8ENQ5</accession>
<gene>
    <name evidence="1" type="ORF">EPJ78_00105</name>
</gene>
<protein>
    <submittedName>
        <fullName evidence="1">Uncharacterized protein</fullName>
    </submittedName>
</protein>
<dbReference type="AlphaFoldDB" id="A0A5C8ENQ5"/>